<comment type="caution">
    <text evidence="2">The sequence shown here is derived from an EMBL/GenBank/DDBJ whole genome shotgun (WGS) entry which is preliminary data.</text>
</comment>
<evidence type="ECO:0000313" key="3">
    <source>
        <dbReference type="Proteomes" id="UP001177023"/>
    </source>
</evidence>
<dbReference type="EMBL" id="CATQJA010001614">
    <property type="protein sequence ID" value="CAJ0567960.1"/>
    <property type="molecule type" value="Genomic_DNA"/>
</dbReference>
<organism evidence="2 3">
    <name type="scientific">Mesorhabditis spiculigera</name>
    <dbReference type="NCBI Taxonomy" id="96644"/>
    <lineage>
        <taxon>Eukaryota</taxon>
        <taxon>Metazoa</taxon>
        <taxon>Ecdysozoa</taxon>
        <taxon>Nematoda</taxon>
        <taxon>Chromadorea</taxon>
        <taxon>Rhabditida</taxon>
        <taxon>Rhabditina</taxon>
        <taxon>Rhabditomorpha</taxon>
        <taxon>Rhabditoidea</taxon>
        <taxon>Rhabditidae</taxon>
        <taxon>Mesorhabditinae</taxon>
        <taxon>Mesorhabditis</taxon>
    </lineage>
</organism>
<protein>
    <submittedName>
        <fullName evidence="2">Uncharacterized protein</fullName>
    </submittedName>
</protein>
<sequence>MAAKHAAFAIIAIVLYTQGTATPIFPSTTANTPENNDVFHNVTSPPLDIDKELKNIAGACFNYSDLDKILDHALKPGVGGGAAWLFLHYSVYMIGLQEMRAELGFTP</sequence>
<gene>
    <name evidence="2" type="ORF">MSPICULIGERA_LOCUS6492</name>
</gene>
<evidence type="ECO:0000256" key="1">
    <source>
        <dbReference type="SAM" id="SignalP"/>
    </source>
</evidence>
<dbReference type="AlphaFoldDB" id="A0AA36CGL3"/>
<keyword evidence="1" id="KW-0732">Signal</keyword>
<accession>A0AA36CGL3</accession>
<proteinExistence type="predicted"/>
<feature type="chain" id="PRO_5041326375" evidence="1">
    <location>
        <begin position="22"/>
        <end position="107"/>
    </location>
</feature>
<feature type="signal peptide" evidence="1">
    <location>
        <begin position="1"/>
        <end position="21"/>
    </location>
</feature>
<name>A0AA36CGL3_9BILA</name>
<dbReference type="Proteomes" id="UP001177023">
    <property type="component" value="Unassembled WGS sequence"/>
</dbReference>
<keyword evidence="3" id="KW-1185">Reference proteome</keyword>
<evidence type="ECO:0000313" key="2">
    <source>
        <dbReference type="EMBL" id="CAJ0567960.1"/>
    </source>
</evidence>
<reference evidence="2" key="1">
    <citation type="submission" date="2023-06" db="EMBL/GenBank/DDBJ databases">
        <authorList>
            <person name="Delattre M."/>
        </authorList>
    </citation>
    <scope>NUCLEOTIDE SEQUENCE</scope>
    <source>
        <strain evidence="2">AF72</strain>
    </source>
</reference>
<feature type="non-terminal residue" evidence="2">
    <location>
        <position position="107"/>
    </location>
</feature>